<evidence type="ECO:0000256" key="1">
    <source>
        <dbReference type="ARBA" id="ARBA00004726"/>
    </source>
</evidence>
<evidence type="ECO:0000256" key="10">
    <source>
        <dbReference type="ARBA" id="ARBA00022695"/>
    </source>
</evidence>
<keyword evidence="15" id="KW-0511">Multifunctional enzyme</keyword>
<evidence type="ECO:0000256" key="13">
    <source>
        <dbReference type="ARBA" id="ARBA00022827"/>
    </source>
</evidence>
<dbReference type="Proteomes" id="UP000762676">
    <property type="component" value="Unassembled WGS sequence"/>
</dbReference>
<sequence length="214" mass="24545">MEAEDFVNHYLVKKLKVRHVVIGYDHRFGKEGRASVEDFMSFGKKYGFSVEKIDAQSVGGNIISSTKIREFLSEGKISESNSILGYNYKIFGTVIKGDKIGRKIGFPTANIEVKEKCKLLPKDGVYMVLGHIKRDAYYGIMNIGKRPTFGKGEKRVECHFLDFGEDIYGEEIFLEVFKYIREERCFKSMEDLKLQIEKDRQEVLQRLSSGAGKK</sequence>
<keyword evidence="14" id="KW-0067">ATP-binding</keyword>
<dbReference type="GO" id="GO:0009231">
    <property type="term" value="P:riboflavin biosynthetic process"/>
    <property type="evidence" value="ECO:0007669"/>
    <property type="project" value="InterPro"/>
</dbReference>
<comment type="caution">
    <text evidence="17">The sequence shown here is derived from an EMBL/GenBank/DDBJ whole genome shotgun (WGS) entry which is preliminary data.</text>
</comment>
<dbReference type="Pfam" id="PF06574">
    <property type="entry name" value="FAD_syn"/>
    <property type="match status" value="1"/>
</dbReference>
<dbReference type="PANTHER" id="PTHR22749:SF6">
    <property type="entry name" value="RIBOFLAVIN KINASE"/>
    <property type="match status" value="1"/>
</dbReference>
<keyword evidence="13" id="KW-0274">FAD</keyword>
<evidence type="ECO:0000256" key="4">
    <source>
        <dbReference type="ARBA" id="ARBA00012105"/>
    </source>
</evidence>
<dbReference type="InterPro" id="IPR023468">
    <property type="entry name" value="Riboflavin_kinase"/>
</dbReference>
<proteinExistence type="inferred from homology"/>
<evidence type="ECO:0000256" key="12">
    <source>
        <dbReference type="ARBA" id="ARBA00022777"/>
    </source>
</evidence>
<dbReference type="Gene3D" id="3.40.50.620">
    <property type="entry name" value="HUPs"/>
    <property type="match status" value="1"/>
</dbReference>
<gene>
    <name evidence="17" type="ORF">ElyMa_002551700</name>
</gene>
<dbReference type="InterPro" id="IPR023465">
    <property type="entry name" value="Riboflavin_kinase_dom_sf"/>
</dbReference>
<keyword evidence="7" id="KW-0285">Flavoprotein</keyword>
<dbReference type="GO" id="GO:0005524">
    <property type="term" value="F:ATP binding"/>
    <property type="evidence" value="ECO:0007669"/>
    <property type="project" value="UniProtKB-KW"/>
</dbReference>
<dbReference type="GO" id="GO:0008531">
    <property type="term" value="F:riboflavin kinase activity"/>
    <property type="evidence" value="ECO:0007669"/>
    <property type="project" value="UniProtKB-EC"/>
</dbReference>
<dbReference type="InterPro" id="IPR014729">
    <property type="entry name" value="Rossmann-like_a/b/a_fold"/>
</dbReference>
<evidence type="ECO:0000259" key="16">
    <source>
        <dbReference type="SMART" id="SM00904"/>
    </source>
</evidence>
<comment type="pathway">
    <text evidence="2">Cofactor biosynthesis; FMN biosynthesis; FMN from riboflavin (ATP route): step 1/1.</text>
</comment>
<dbReference type="SUPFAM" id="SSF52374">
    <property type="entry name" value="Nucleotidylyl transferase"/>
    <property type="match status" value="1"/>
</dbReference>
<evidence type="ECO:0000256" key="14">
    <source>
        <dbReference type="ARBA" id="ARBA00022840"/>
    </source>
</evidence>
<evidence type="ECO:0000256" key="8">
    <source>
        <dbReference type="ARBA" id="ARBA00022643"/>
    </source>
</evidence>
<evidence type="ECO:0000256" key="11">
    <source>
        <dbReference type="ARBA" id="ARBA00022741"/>
    </source>
</evidence>
<protein>
    <recommendedName>
        <fullName evidence="6">Bifunctional riboflavin kinase/FMN adenylyltransferase</fullName>
        <ecNumber evidence="4">2.7.1.26</ecNumber>
        <ecNumber evidence="5">2.7.7.2</ecNumber>
    </recommendedName>
</protein>
<evidence type="ECO:0000256" key="7">
    <source>
        <dbReference type="ARBA" id="ARBA00022630"/>
    </source>
</evidence>
<dbReference type="Gene3D" id="2.40.30.30">
    <property type="entry name" value="Riboflavin kinase-like"/>
    <property type="match status" value="1"/>
</dbReference>
<keyword evidence="8" id="KW-0288">FMN</keyword>
<dbReference type="EC" id="2.7.1.26" evidence="4"/>
<dbReference type="Pfam" id="PF01687">
    <property type="entry name" value="Flavokinase"/>
    <property type="match status" value="1"/>
</dbReference>
<dbReference type="SUPFAM" id="SSF82114">
    <property type="entry name" value="Riboflavin kinase-like"/>
    <property type="match status" value="1"/>
</dbReference>
<dbReference type="PANTHER" id="PTHR22749">
    <property type="entry name" value="RIBOFLAVIN KINASE/FMN ADENYLYLTRANSFERASE"/>
    <property type="match status" value="1"/>
</dbReference>
<accession>A0AAV4GWY2</accession>
<dbReference type="GO" id="GO:0009398">
    <property type="term" value="P:FMN biosynthetic process"/>
    <property type="evidence" value="ECO:0007669"/>
    <property type="project" value="TreeGrafter"/>
</dbReference>
<organism evidence="17 18">
    <name type="scientific">Elysia marginata</name>
    <dbReference type="NCBI Taxonomy" id="1093978"/>
    <lineage>
        <taxon>Eukaryota</taxon>
        <taxon>Metazoa</taxon>
        <taxon>Spiralia</taxon>
        <taxon>Lophotrochozoa</taxon>
        <taxon>Mollusca</taxon>
        <taxon>Gastropoda</taxon>
        <taxon>Heterobranchia</taxon>
        <taxon>Euthyneura</taxon>
        <taxon>Panpulmonata</taxon>
        <taxon>Sacoglossa</taxon>
        <taxon>Placobranchoidea</taxon>
        <taxon>Plakobranchidae</taxon>
        <taxon>Elysia</taxon>
    </lineage>
</organism>
<dbReference type="EMBL" id="BMAT01005250">
    <property type="protein sequence ID" value="GFR89801.1"/>
    <property type="molecule type" value="Genomic_DNA"/>
</dbReference>
<dbReference type="AlphaFoldDB" id="A0AAV4GWY2"/>
<keyword evidence="10" id="KW-0548">Nucleotidyltransferase</keyword>
<dbReference type="SMART" id="SM00904">
    <property type="entry name" value="Flavokinase"/>
    <property type="match status" value="1"/>
</dbReference>
<dbReference type="EC" id="2.7.7.2" evidence="5"/>
<dbReference type="InterPro" id="IPR015864">
    <property type="entry name" value="FAD_synthase"/>
</dbReference>
<evidence type="ECO:0000256" key="3">
    <source>
        <dbReference type="ARBA" id="ARBA00010214"/>
    </source>
</evidence>
<comment type="similarity">
    <text evidence="3">Belongs to the RibF family.</text>
</comment>
<keyword evidence="11" id="KW-0547">Nucleotide-binding</keyword>
<evidence type="ECO:0000256" key="5">
    <source>
        <dbReference type="ARBA" id="ARBA00012393"/>
    </source>
</evidence>
<dbReference type="InterPro" id="IPR002606">
    <property type="entry name" value="Riboflavin_kinase_bac"/>
</dbReference>
<keyword evidence="18" id="KW-1185">Reference proteome</keyword>
<evidence type="ECO:0000256" key="6">
    <source>
        <dbReference type="ARBA" id="ARBA00018483"/>
    </source>
</evidence>
<evidence type="ECO:0000313" key="17">
    <source>
        <dbReference type="EMBL" id="GFR89801.1"/>
    </source>
</evidence>
<name>A0AAV4GWY2_9GAST</name>
<feature type="domain" description="Riboflavin kinase" evidence="16">
    <location>
        <begin position="83"/>
        <end position="208"/>
    </location>
</feature>
<evidence type="ECO:0000313" key="18">
    <source>
        <dbReference type="Proteomes" id="UP000762676"/>
    </source>
</evidence>
<dbReference type="GO" id="GO:0003919">
    <property type="term" value="F:FMN adenylyltransferase activity"/>
    <property type="evidence" value="ECO:0007669"/>
    <property type="project" value="UniProtKB-EC"/>
</dbReference>
<keyword evidence="12" id="KW-0418">Kinase</keyword>
<comment type="pathway">
    <text evidence="1">Cofactor biosynthesis; FAD biosynthesis; FAD from FMN: step 1/1.</text>
</comment>
<reference evidence="17 18" key="1">
    <citation type="journal article" date="2021" name="Elife">
        <title>Chloroplast acquisition without the gene transfer in kleptoplastic sea slugs, Plakobranchus ocellatus.</title>
        <authorList>
            <person name="Maeda T."/>
            <person name="Takahashi S."/>
            <person name="Yoshida T."/>
            <person name="Shimamura S."/>
            <person name="Takaki Y."/>
            <person name="Nagai Y."/>
            <person name="Toyoda A."/>
            <person name="Suzuki Y."/>
            <person name="Arimoto A."/>
            <person name="Ishii H."/>
            <person name="Satoh N."/>
            <person name="Nishiyama T."/>
            <person name="Hasebe M."/>
            <person name="Maruyama T."/>
            <person name="Minagawa J."/>
            <person name="Obokata J."/>
            <person name="Shigenobu S."/>
        </authorList>
    </citation>
    <scope>NUCLEOTIDE SEQUENCE [LARGE SCALE GENOMIC DNA]</scope>
</reference>
<evidence type="ECO:0000256" key="9">
    <source>
        <dbReference type="ARBA" id="ARBA00022679"/>
    </source>
</evidence>
<evidence type="ECO:0000256" key="15">
    <source>
        <dbReference type="ARBA" id="ARBA00023268"/>
    </source>
</evidence>
<dbReference type="NCBIfam" id="TIGR00083">
    <property type="entry name" value="ribF"/>
    <property type="match status" value="1"/>
</dbReference>
<evidence type="ECO:0000256" key="2">
    <source>
        <dbReference type="ARBA" id="ARBA00005201"/>
    </source>
</evidence>
<keyword evidence="9" id="KW-0808">Transferase</keyword>
<dbReference type="InterPro" id="IPR015865">
    <property type="entry name" value="Riboflavin_kinase_bac/euk"/>
</dbReference>